<evidence type="ECO:0000256" key="12">
    <source>
        <dbReference type="ARBA" id="ARBA00023136"/>
    </source>
</evidence>
<dbReference type="GO" id="GO:0015031">
    <property type="term" value="P:protein transport"/>
    <property type="evidence" value="ECO:0007669"/>
    <property type="project" value="UniProtKB-KW"/>
</dbReference>
<keyword evidence="13" id="KW-0206">Cytoskeleton</keyword>
<keyword evidence="8" id="KW-0808">Transferase</keyword>
<evidence type="ECO:0000256" key="14">
    <source>
        <dbReference type="ARBA" id="ARBA00023288"/>
    </source>
</evidence>
<name>A0A8S1ZK94_ARAAE</name>
<keyword evidence="18" id="KW-1185">Reference proteome</keyword>
<keyword evidence="11" id="KW-0813">Transport</keyword>
<evidence type="ECO:0000256" key="7">
    <source>
        <dbReference type="ARBA" id="ARBA00012485"/>
    </source>
</evidence>
<evidence type="ECO:0000259" key="16">
    <source>
        <dbReference type="PROSITE" id="PS50237"/>
    </source>
</evidence>
<organism evidence="17 18">
    <name type="scientific">Arabidopsis arenosa</name>
    <name type="common">Sand rock-cress</name>
    <name type="synonym">Cardaminopsis arenosa</name>
    <dbReference type="NCBI Taxonomy" id="38785"/>
    <lineage>
        <taxon>Eukaryota</taxon>
        <taxon>Viridiplantae</taxon>
        <taxon>Streptophyta</taxon>
        <taxon>Embryophyta</taxon>
        <taxon>Tracheophyta</taxon>
        <taxon>Spermatophyta</taxon>
        <taxon>Magnoliopsida</taxon>
        <taxon>eudicotyledons</taxon>
        <taxon>Gunneridae</taxon>
        <taxon>Pentapetalae</taxon>
        <taxon>rosids</taxon>
        <taxon>malvids</taxon>
        <taxon>Brassicales</taxon>
        <taxon>Brassicaceae</taxon>
        <taxon>Camelineae</taxon>
        <taxon>Arabidopsis</taxon>
    </lineage>
</organism>
<dbReference type="Pfam" id="PF00632">
    <property type="entry name" value="HECT"/>
    <property type="match status" value="1"/>
</dbReference>
<keyword evidence="10 15" id="KW-0833">Ubl conjugation pathway</keyword>
<accession>A0A8S1ZK94</accession>
<dbReference type="PANTHER" id="PTHR11254:SF424">
    <property type="entry name" value="E3 UBIQUITIN-PROTEIN LIGASE UPL5"/>
    <property type="match status" value="1"/>
</dbReference>
<evidence type="ECO:0000256" key="15">
    <source>
        <dbReference type="PROSITE-ProRule" id="PRU00104"/>
    </source>
</evidence>
<dbReference type="Gene3D" id="3.30.2410.10">
    <property type="entry name" value="Hect, E3 ligase catalytic domain"/>
    <property type="match status" value="1"/>
</dbReference>
<comment type="similarity">
    <text evidence="6">Belongs to the ATG8 family.</text>
</comment>
<evidence type="ECO:0000256" key="10">
    <source>
        <dbReference type="ARBA" id="ARBA00022786"/>
    </source>
</evidence>
<dbReference type="GO" id="GO:0005776">
    <property type="term" value="C:autophagosome"/>
    <property type="evidence" value="ECO:0007669"/>
    <property type="project" value="UniProtKB-ARBA"/>
</dbReference>
<dbReference type="EMBL" id="LR999451">
    <property type="protein sequence ID" value="CAE5960478.1"/>
    <property type="molecule type" value="Genomic_DNA"/>
</dbReference>
<keyword evidence="9" id="KW-0493">Microtubule</keyword>
<comment type="function">
    <text evidence="2">Ubiquitin-like modifier involved in autophagosomes formation. May mediate the delivery of the autophagosomes to the vacuole via the microtubule cytoskeleton.</text>
</comment>
<evidence type="ECO:0000256" key="8">
    <source>
        <dbReference type="ARBA" id="ARBA00022679"/>
    </source>
</evidence>
<feature type="domain" description="HECT" evidence="16">
    <location>
        <begin position="197"/>
        <end position="529"/>
    </location>
</feature>
<evidence type="ECO:0000256" key="11">
    <source>
        <dbReference type="ARBA" id="ARBA00022927"/>
    </source>
</evidence>
<keyword evidence="14" id="KW-0449">Lipoprotein</keyword>
<dbReference type="SUPFAM" id="SSF56204">
    <property type="entry name" value="Hect, E3 ligase catalytic domain"/>
    <property type="match status" value="1"/>
</dbReference>
<dbReference type="AlphaFoldDB" id="A0A8S1ZK94"/>
<dbReference type="Proteomes" id="UP000682877">
    <property type="component" value="Chromosome 1"/>
</dbReference>
<dbReference type="SMART" id="SM00119">
    <property type="entry name" value="HECTc"/>
    <property type="match status" value="1"/>
</dbReference>
<keyword evidence="13" id="KW-0963">Cytoplasm</keyword>
<dbReference type="Pfam" id="PF02991">
    <property type="entry name" value="ATG8"/>
    <property type="match status" value="1"/>
</dbReference>
<dbReference type="Gene3D" id="3.10.20.90">
    <property type="entry name" value="Phosphatidylinositol 3-kinase Catalytic Subunit, Chain A, domain 1"/>
    <property type="match status" value="1"/>
</dbReference>
<comment type="pathway">
    <text evidence="5">Protein modification; protein ubiquitination.</text>
</comment>
<evidence type="ECO:0000313" key="17">
    <source>
        <dbReference type="EMBL" id="CAE5960478.1"/>
    </source>
</evidence>
<reference evidence="17" key="1">
    <citation type="submission" date="2021-01" db="EMBL/GenBank/DDBJ databases">
        <authorList>
            <person name="Bezrukov I."/>
        </authorList>
    </citation>
    <scope>NUCLEOTIDE SEQUENCE</scope>
</reference>
<proteinExistence type="inferred from homology"/>
<dbReference type="GO" id="GO:0005874">
    <property type="term" value="C:microtubule"/>
    <property type="evidence" value="ECO:0007669"/>
    <property type="project" value="UniProtKB-KW"/>
</dbReference>
<dbReference type="Gene3D" id="3.90.1750.10">
    <property type="entry name" value="Hect, E3 ligase catalytic domains"/>
    <property type="match status" value="1"/>
</dbReference>
<dbReference type="InterPro" id="IPR035983">
    <property type="entry name" value="Hect_E3_ubiquitin_ligase"/>
</dbReference>
<evidence type="ECO:0000256" key="9">
    <source>
        <dbReference type="ARBA" id="ARBA00022701"/>
    </source>
</evidence>
<keyword evidence="12" id="KW-0472">Membrane</keyword>
<dbReference type="InterPro" id="IPR000569">
    <property type="entry name" value="HECT_dom"/>
</dbReference>
<evidence type="ECO:0000256" key="13">
    <source>
        <dbReference type="ARBA" id="ARBA00023212"/>
    </source>
</evidence>
<dbReference type="PROSITE" id="PS50237">
    <property type="entry name" value="HECT"/>
    <property type="match status" value="1"/>
</dbReference>
<dbReference type="GO" id="GO:0061630">
    <property type="term" value="F:ubiquitin protein ligase activity"/>
    <property type="evidence" value="ECO:0007669"/>
    <property type="project" value="UniProtKB-EC"/>
</dbReference>
<dbReference type="SUPFAM" id="SSF54236">
    <property type="entry name" value="Ubiquitin-like"/>
    <property type="match status" value="1"/>
</dbReference>
<gene>
    <name evidence="17" type="ORF">AARE701A_LOCUS3911</name>
</gene>
<evidence type="ECO:0000256" key="5">
    <source>
        <dbReference type="ARBA" id="ARBA00004906"/>
    </source>
</evidence>
<comment type="catalytic activity">
    <reaction evidence="1">
        <text>S-ubiquitinyl-[E2 ubiquitin-conjugating enzyme]-L-cysteine + [acceptor protein]-L-lysine = [E2 ubiquitin-conjugating enzyme]-L-cysteine + N(6)-ubiquitinyl-[acceptor protein]-L-lysine.</text>
        <dbReference type="EC" id="2.3.2.26"/>
    </reaction>
</comment>
<dbReference type="GO" id="GO:0016020">
    <property type="term" value="C:membrane"/>
    <property type="evidence" value="ECO:0007669"/>
    <property type="project" value="UniProtKB-SubCell"/>
</dbReference>
<protein>
    <recommendedName>
        <fullName evidence="7">HECT-type E3 ubiquitin transferase</fullName>
        <ecNumber evidence="7">2.3.2.26</ecNumber>
    </recommendedName>
</protein>
<dbReference type="GO" id="GO:0000209">
    <property type="term" value="P:protein polyubiquitination"/>
    <property type="evidence" value="ECO:0007669"/>
    <property type="project" value="TreeGrafter"/>
</dbReference>
<evidence type="ECO:0000313" key="18">
    <source>
        <dbReference type="Proteomes" id="UP000682877"/>
    </source>
</evidence>
<evidence type="ECO:0000256" key="3">
    <source>
        <dbReference type="ARBA" id="ARBA00004245"/>
    </source>
</evidence>
<evidence type="ECO:0000256" key="1">
    <source>
        <dbReference type="ARBA" id="ARBA00000885"/>
    </source>
</evidence>
<comment type="subcellular location">
    <subcellularLocation>
        <location evidence="3">Cytoplasm</location>
        <location evidence="3">Cytoskeleton</location>
    </subcellularLocation>
    <subcellularLocation>
        <location evidence="4">Membrane</location>
    </subcellularLocation>
</comment>
<dbReference type="InterPro" id="IPR004241">
    <property type="entry name" value="Atg8-like"/>
</dbReference>
<dbReference type="GO" id="GO:0006511">
    <property type="term" value="P:ubiquitin-dependent protein catabolic process"/>
    <property type="evidence" value="ECO:0007669"/>
    <property type="project" value="TreeGrafter"/>
</dbReference>
<sequence length="529" mass="62440">MTPTSKELLTQQFHSSPETWSHLSAFVLLTAALMSEIYETHKDEDGFLYMTYSGEDILCAAKTSLRIADSLTQEHPSGAILLESLPETWRPLLSTLEKLVSMSESDKEFKKRFEEILKRWTDAFCSLLICFSTKEDIPWVMKLKELTNFYVRNHLIQSLFPRVLLQIEDDVEDHQLQVVVSRTSLFKDSLNQVMAADRWDFHAGISIQFEYEEAEGDGVLREWLCLVCNNLFDPENKLFIPSPDDSRRFSPHSNPLMEENYLQKYRFAVRIISMALKHEVQVGILFDPLFFLHLAGKKLFSWKDLIYTDKELHKKYKKMLEMDAQEFDALQGYGLTFSGLCYDNDNRQVTSSNREEYITLIMYDRYFLRIRDQVLHFSYGVEDMIDEGVKADRFFNLLKLEDLDSMLRGSQYDVINVEDWNQYTDYVNYQRSDNVILWFWNVVSQMNQEDLHRLLCFWTSHRFLPRDGFQGLPRLSILRMDTPEITKNLYKPQSQTCCYSLRLPDYDTYKHTERAIMWITHEYTGFGEA</sequence>
<feature type="active site" description="Glycyl thioester intermediate" evidence="15">
    <location>
        <position position="497"/>
    </location>
</feature>
<dbReference type="InterPro" id="IPR029071">
    <property type="entry name" value="Ubiquitin-like_domsf"/>
</dbReference>
<evidence type="ECO:0000256" key="4">
    <source>
        <dbReference type="ARBA" id="ARBA00004370"/>
    </source>
</evidence>
<dbReference type="PANTHER" id="PTHR11254">
    <property type="entry name" value="HECT DOMAIN UBIQUITIN-PROTEIN LIGASE"/>
    <property type="match status" value="1"/>
</dbReference>
<dbReference type="InterPro" id="IPR050409">
    <property type="entry name" value="E3_ubiq-protein_ligase"/>
</dbReference>
<evidence type="ECO:0000256" key="6">
    <source>
        <dbReference type="ARBA" id="ARBA00007293"/>
    </source>
</evidence>
<dbReference type="EC" id="2.3.2.26" evidence="7"/>
<dbReference type="Gene3D" id="3.30.2160.10">
    <property type="entry name" value="Hect, E3 ligase catalytic domain"/>
    <property type="match status" value="1"/>
</dbReference>
<keyword evidence="11" id="KW-0653">Protein transport</keyword>
<evidence type="ECO:0000256" key="2">
    <source>
        <dbReference type="ARBA" id="ARBA00003307"/>
    </source>
</evidence>